<comment type="pathway">
    <text evidence="13 14">Carbohydrate degradation; glycolysis; D-glyceraldehyde 3-phosphate from glycerone phosphate: step 1/1.</text>
</comment>
<dbReference type="SUPFAM" id="SSF51351">
    <property type="entry name" value="Triosephosphate isomerase (TIM)"/>
    <property type="match status" value="1"/>
</dbReference>
<feature type="active site" description="Electrophile" evidence="13">
    <location>
        <position position="94"/>
    </location>
</feature>
<dbReference type="InterPro" id="IPR022896">
    <property type="entry name" value="TrioseP_Isoase_bac/euk"/>
</dbReference>
<dbReference type="EC" id="5.3.1.1" evidence="6 13"/>
<dbReference type="GO" id="GO:0004807">
    <property type="term" value="F:triose-phosphate isomerase activity"/>
    <property type="evidence" value="ECO:0007669"/>
    <property type="project" value="UniProtKB-UniRule"/>
</dbReference>
<keyword evidence="9 13" id="KW-0963">Cytoplasm</keyword>
<evidence type="ECO:0000256" key="10">
    <source>
        <dbReference type="ARBA" id="ARBA00023152"/>
    </source>
</evidence>
<comment type="subunit">
    <text evidence="5 13 14">Homodimer.</text>
</comment>
<dbReference type="Gene3D" id="3.20.20.70">
    <property type="entry name" value="Aldolase class I"/>
    <property type="match status" value="1"/>
</dbReference>
<feature type="active site" description="Proton acceptor" evidence="13">
    <location>
        <position position="166"/>
    </location>
</feature>
<comment type="subcellular location">
    <subcellularLocation>
        <location evidence="13 14">Cytoplasm</location>
    </subcellularLocation>
</comment>
<dbReference type="Pfam" id="PF00121">
    <property type="entry name" value="TIM"/>
    <property type="match status" value="1"/>
</dbReference>
<evidence type="ECO:0000256" key="4">
    <source>
        <dbReference type="ARBA" id="ARBA00007422"/>
    </source>
</evidence>
<evidence type="ECO:0000256" key="14">
    <source>
        <dbReference type="RuleBase" id="RU363013"/>
    </source>
</evidence>
<gene>
    <name evidence="13" type="primary">tpiA</name>
    <name evidence="15" type="ORF">GTP45_06340</name>
</gene>
<evidence type="ECO:0000256" key="13">
    <source>
        <dbReference type="HAMAP-Rule" id="MF_00147"/>
    </source>
</evidence>
<dbReference type="GO" id="GO:0019563">
    <property type="term" value="P:glycerol catabolic process"/>
    <property type="evidence" value="ECO:0007669"/>
    <property type="project" value="TreeGrafter"/>
</dbReference>
<comment type="function">
    <text evidence="12 13">Involved in the gluconeogenesis. Catalyzes stereospecifically the conversion of dihydroxyacetone phosphate (DHAP) to D-glyceraldehyde-3-phosphate (G3P).</text>
</comment>
<sequence>MRRKLVIGNWKMNGSRAGNTALLSGIVAGLNDFGADCAVCVPAPYLAQAQTELEGTAVAWGAQDVSIHASGAYTGEVSAAMLLDFGAQYVLCGHSERRAYHGESSELVAQKVVAALAAGLTPVACFGETLAQREAGETEAVICGQLQAVLDVLTPEQVAKVVLAYEPVWAIGTGKTATPQIAQAAHQFLRARLAQKNAAVAQNVQILYGGSMKPENAKELMAQPDIDGGLIGGAALNPTDFLGIIQAV</sequence>
<accession>A0A7X4GNV9</accession>
<feature type="binding site" evidence="13">
    <location>
        <position position="172"/>
    </location>
    <ligand>
        <name>substrate</name>
    </ligand>
</feature>
<dbReference type="CDD" id="cd00311">
    <property type="entry name" value="TIM"/>
    <property type="match status" value="1"/>
</dbReference>
<dbReference type="PANTHER" id="PTHR21139:SF42">
    <property type="entry name" value="TRIOSEPHOSPHATE ISOMERASE"/>
    <property type="match status" value="1"/>
</dbReference>
<evidence type="ECO:0000256" key="2">
    <source>
        <dbReference type="ARBA" id="ARBA00004742"/>
    </source>
</evidence>
<dbReference type="GO" id="GO:0046166">
    <property type="term" value="P:glyceraldehyde-3-phosphate biosynthetic process"/>
    <property type="evidence" value="ECO:0007669"/>
    <property type="project" value="TreeGrafter"/>
</dbReference>
<dbReference type="EMBL" id="WWCK01000002">
    <property type="protein sequence ID" value="MYM66455.1"/>
    <property type="molecule type" value="Genomic_DNA"/>
</dbReference>
<dbReference type="GO" id="GO:0006096">
    <property type="term" value="P:glycolytic process"/>
    <property type="evidence" value="ECO:0007669"/>
    <property type="project" value="UniProtKB-UniRule"/>
</dbReference>
<dbReference type="HAMAP" id="MF_00147_B">
    <property type="entry name" value="TIM_B"/>
    <property type="match status" value="1"/>
</dbReference>
<keyword evidence="16" id="KW-1185">Reference proteome</keyword>
<name>A0A7X4GNV9_9BURK</name>
<dbReference type="AlphaFoldDB" id="A0A7X4GNV9"/>
<evidence type="ECO:0000256" key="12">
    <source>
        <dbReference type="ARBA" id="ARBA00055680"/>
    </source>
</evidence>
<dbReference type="InterPro" id="IPR020861">
    <property type="entry name" value="Triosephosphate_isomerase_AS"/>
</dbReference>
<keyword evidence="11 13" id="KW-0413">Isomerase</keyword>
<evidence type="ECO:0000256" key="8">
    <source>
        <dbReference type="ARBA" id="ARBA00022432"/>
    </source>
</evidence>
<comment type="catalytic activity">
    <reaction evidence="1 13 14">
        <text>D-glyceraldehyde 3-phosphate = dihydroxyacetone phosphate</text>
        <dbReference type="Rhea" id="RHEA:18585"/>
        <dbReference type="ChEBI" id="CHEBI:57642"/>
        <dbReference type="ChEBI" id="CHEBI:59776"/>
        <dbReference type="EC" id="5.3.1.1"/>
    </reaction>
</comment>
<dbReference type="PROSITE" id="PS51440">
    <property type="entry name" value="TIM_2"/>
    <property type="match status" value="1"/>
</dbReference>
<evidence type="ECO:0000256" key="7">
    <source>
        <dbReference type="ARBA" id="ARBA00019397"/>
    </source>
</evidence>
<evidence type="ECO:0000313" key="16">
    <source>
        <dbReference type="Proteomes" id="UP000450012"/>
    </source>
</evidence>
<comment type="caution">
    <text evidence="15">The sequence shown here is derived from an EMBL/GenBank/DDBJ whole genome shotgun (WGS) entry which is preliminary data.</text>
</comment>
<dbReference type="FunFam" id="3.20.20.70:FF:000020">
    <property type="entry name" value="Triosephosphate isomerase"/>
    <property type="match status" value="1"/>
</dbReference>
<evidence type="ECO:0000256" key="9">
    <source>
        <dbReference type="ARBA" id="ARBA00022490"/>
    </source>
</evidence>
<comment type="similarity">
    <text evidence="4 13 14">Belongs to the triosephosphate isomerase family.</text>
</comment>
<dbReference type="RefSeq" id="WP_161013034.1">
    <property type="nucleotide sequence ID" value="NZ_WWCK01000002.1"/>
</dbReference>
<dbReference type="GO" id="GO:0006094">
    <property type="term" value="P:gluconeogenesis"/>
    <property type="evidence" value="ECO:0007669"/>
    <property type="project" value="UniProtKB-UniRule"/>
</dbReference>
<dbReference type="GO" id="GO:0005829">
    <property type="term" value="C:cytosol"/>
    <property type="evidence" value="ECO:0007669"/>
    <property type="project" value="TreeGrafter"/>
</dbReference>
<evidence type="ECO:0000256" key="3">
    <source>
        <dbReference type="ARBA" id="ARBA00004939"/>
    </source>
</evidence>
<feature type="binding site" evidence="13">
    <location>
        <position position="211"/>
    </location>
    <ligand>
        <name>substrate</name>
    </ligand>
</feature>
<proteinExistence type="inferred from homology"/>
<comment type="pathway">
    <text evidence="3">Carbohydrate metabolism; erythritol degradation.</text>
</comment>
<dbReference type="UniPathway" id="UPA00138"/>
<keyword evidence="10 13" id="KW-0324">Glycolysis</keyword>
<dbReference type="InterPro" id="IPR035990">
    <property type="entry name" value="TIM_sf"/>
</dbReference>
<dbReference type="UniPathway" id="UPA00109">
    <property type="reaction ID" value="UER00189"/>
</dbReference>
<feature type="binding site" evidence="13">
    <location>
        <begin position="9"/>
        <end position="11"/>
    </location>
    <ligand>
        <name>substrate</name>
    </ligand>
</feature>
<evidence type="ECO:0000313" key="15">
    <source>
        <dbReference type="EMBL" id="MYM66455.1"/>
    </source>
</evidence>
<dbReference type="NCBIfam" id="TIGR00419">
    <property type="entry name" value="tim"/>
    <property type="match status" value="1"/>
</dbReference>
<evidence type="ECO:0000256" key="6">
    <source>
        <dbReference type="ARBA" id="ARBA00011940"/>
    </source>
</evidence>
<feature type="binding site" evidence="13">
    <location>
        <begin position="232"/>
        <end position="233"/>
    </location>
    <ligand>
        <name>substrate</name>
    </ligand>
</feature>
<dbReference type="InterPro" id="IPR000652">
    <property type="entry name" value="Triosephosphate_isomerase"/>
</dbReference>
<evidence type="ECO:0000256" key="5">
    <source>
        <dbReference type="ARBA" id="ARBA00011738"/>
    </source>
</evidence>
<dbReference type="InterPro" id="IPR013785">
    <property type="entry name" value="Aldolase_TIM"/>
</dbReference>
<keyword evidence="8 13" id="KW-0312">Gluconeogenesis</keyword>
<dbReference type="PROSITE" id="PS00171">
    <property type="entry name" value="TIM_1"/>
    <property type="match status" value="1"/>
</dbReference>
<evidence type="ECO:0000256" key="11">
    <source>
        <dbReference type="ARBA" id="ARBA00023235"/>
    </source>
</evidence>
<dbReference type="PANTHER" id="PTHR21139">
    <property type="entry name" value="TRIOSEPHOSPHATE ISOMERASE"/>
    <property type="match status" value="1"/>
</dbReference>
<comment type="pathway">
    <text evidence="2 13 14">Carbohydrate biosynthesis; gluconeogenesis.</text>
</comment>
<reference evidence="15 16" key="1">
    <citation type="submission" date="2019-12" db="EMBL/GenBank/DDBJ databases">
        <title>Novel species isolated from a subtropical stream in China.</title>
        <authorList>
            <person name="Lu H."/>
        </authorList>
    </citation>
    <scope>NUCLEOTIDE SEQUENCE [LARGE SCALE GENOMIC DNA]</scope>
    <source>
        <strain evidence="15 16">FT55W</strain>
    </source>
</reference>
<organism evidence="15 16">
    <name type="scientific">Duganella rivi</name>
    <dbReference type="NCBI Taxonomy" id="2666083"/>
    <lineage>
        <taxon>Bacteria</taxon>
        <taxon>Pseudomonadati</taxon>
        <taxon>Pseudomonadota</taxon>
        <taxon>Betaproteobacteria</taxon>
        <taxon>Burkholderiales</taxon>
        <taxon>Oxalobacteraceae</taxon>
        <taxon>Telluria group</taxon>
        <taxon>Duganella</taxon>
    </lineage>
</organism>
<dbReference type="Proteomes" id="UP000450012">
    <property type="component" value="Unassembled WGS sequence"/>
</dbReference>
<protein>
    <recommendedName>
        <fullName evidence="7 13">Triosephosphate isomerase</fullName>
        <shortName evidence="13">TIM</shortName>
        <shortName evidence="13">TPI</shortName>
        <ecNumber evidence="6 13">5.3.1.1</ecNumber>
    </recommendedName>
    <alternativeName>
        <fullName evidence="13">Triose-phosphate isomerase</fullName>
    </alternativeName>
</protein>
<evidence type="ECO:0000256" key="1">
    <source>
        <dbReference type="ARBA" id="ARBA00000474"/>
    </source>
</evidence>